<dbReference type="PANTHER" id="PTHR47955">
    <property type="entry name" value="CYTOCHROME P450 FAMILY 71 PROTEIN"/>
    <property type="match status" value="1"/>
</dbReference>
<proteinExistence type="inferred from homology"/>
<dbReference type="GO" id="GO:0005506">
    <property type="term" value="F:iron ion binding"/>
    <property type="evidence" value="ECO:0007669"/>
    <property type="project" value="InterPro"/>
</dbReference>
<keyword evidence="3" id="KW-0349">Heme</keyword>
<dbReference type="SUPFAM" id="SSF48264">
    <property type="entry name" value="Cytochrome P450"/>
    <property type="match status" value="1"/>
</dbReference>
<sequence>MDPPWSYALVACHFQLSPRSRPSLRGEEVAIMVDSFSKSCSSMKPVNLTEELFSLTTRVICRSAFVKSYYGRDFDRGKFLEVVYEAMAIMGSFSASDFFPSSWVASAVDVITGLIKRVAGEVFSRL</sequence>
<keyword evidence="4" id="KW-0479">Metal-binding</keyword>
<keyword evidence="5" id="KW-0560">Oxidoreductase</keyword>
<comment type="similarity">
    <text evidence="2">Belongs to the cytochrome P450 family.</text>
</comment>
<comment type="cofactor">
    <cofactor evidence="1">
        <name>heme</name>
        <dbReference type="ChEBI" id="CHEBI:30413"/>
    </cofactor>
</comment>
<keyword evidence="6" id="KW-0408">Iron</keyword>
<evidence type="ECO:0000256" key="7">
    <source>
        <dbReference type="ARBA" id="ARBA00023033"/>
    </source>
</evidence>
<organism evidence="8 9">
    <name type="scientific">Stephania japonica</name>
    <dbReference type="NCBI Taxonomy" id="461633"/>
    <lineage>
        <taxon>Eukaryota</taxon>
        <taxon>Viridiplantae</taxon>
        <taxon>Streptophyta</taxon>
        <taxon>Embryophyta</taxon>
        <taxon>Tracheophyta</taxon>
        <taxon>Spermatophyta</taxon>
        <taxon>Magnoliopsida</taxon>
        <taxon>Ranunculales</taxon>
        <taxon>Menispermaceae</taxon>
        <taxon>Menispermoideae</taxon>
        <taxon>Cissampelideae</taxon>
        <taxon>Stephania</taxon>
    </lineage>
</organism>
<dbReference type="EMBL" id="JBBNAE010000001">
    <property type="protein sequence ID" value="KAK9155935.1"/>
    <property type="molecule type" value="Genomic_DNA"/>
</dbReference>
<dbReference type="PANTHER" id="PTHR47955:SF19">
    <property type="entry name" value="CYTOCHROME P450 71A9-LIKE ISOFORM X1"/>
    <property type="match status" value="1"/>
</dbReference>
<evidence type="ECO:0000256" key="2">
    <source>
        <dbReference type="ARBA" id="ARBA00010617"/>
    </source>
</evidence>
<dbReference type="GO" id="GO:0020037">
    <property type="term" value="F:heme binding"/>
    <property type="evidence" value="ECO:0007669"/>
    <property type="project" value="InterPro"/>
</dbReference>
<dbReference type="Proteomes" id="UP001417504">
    <property type="component" value="Unassembled WGS sequence"/>
</dbReference>
<evidence type="ECO:0000256" key="1">
    <source>
        <dbReference type="ARBA" id="ARBA00001971"/>
    </source>
</evidence>
<keyword evidence="9" id="KW-1185">Reference proteome</keyword>
<comment type="caution">
    <text evidence="8">The sequence shown here is derived from an EMBL/GenBank/DDBJ whole genome shotgun (WGS) entry which is preliminary data.</text>
</comment>
<dbReference type="InterPro" id="IPR036396">
    <property type="entry name" value="Cyt_P450_sf"/>
</dbReference>
<dbReference type="AlphaFoldDB" id="A0AAP0PV16"/>
<protein>
    <submittedName>
        <fullName evidence="8">Uncharacterized protein</fullName>
    </submittedName>
</protein>
<evidence type="ECO:0000313" key="9">
    <source>
        <dbReference type="Proteomes" id="UP001417504"/>
    </source>
</evidence>
<evidence type="ECO:0000256" key="4">
    <source>
        <dbReference type="ARBA" id="ARBA00022723"/>
    </source>
</evidence>
<dbReference type="GO" id="GO:0016705">
    <property type="term" value="F:oxidoreductase activity, acting on paired donors, with incorporation or reduction of molecular oxygen"/>
    <property type="evidence" value="ECO:0007669"/>
    <property type="project" value="InterPro"/>
</dbReference>
<evidence type="ECO:0000256" key="6">
    <source>
        <dbReference type="ARBA" id="ARBA00023004"/>
    </source>
</evidence>
<reference evidence="8 9" key="1">
    <citation type="submission" date="2024-01" db="EMBL/GenBank/DDBJ databases">
        <title>Genome assemblies of Stephania.</title>
        <authorList>
            <person name="Yang L."/>
        </authorList>
    </citation>
    <scope>NUCLEOTIDE SEQUENCE [LARGE SCALE GENOMIC DNA]</scope>
    <source>
        <strain evidence="8">QJT</strain>
        <tissue evidence="8">Leaf</tissue>
    </source>
</reference>
<evidence type="ECO:0000313" key="8">
    <source>
        <dbReference type="EMBL" id="KAK9155935.1"/>
    </source>
</evidence>
<keyword evidence="7" id="KW-0503">Monooxygenase</keyword>
<dbReference type="GO" id="GO:0004497">
    <property type="term" value="F:monooxygenase activity"/>
    <property type="evidence" value="ECO:0007669"/>
    <property type="project" value="UniProtKB-KW"/>
</dbReference>
<dbReference type="Gene3D" id="1.10.630.10">
    <property type="entry name" value="Cytochrome P450"/>
    <property type="match status" value="1"/>
</dbReference>
<gene>
    <name evidence="8" type="ORF">Sjap_003415</name>
</gene>
<evidence type="ECO:0000256" key="5">
    <source>
        <dbReference type="ARBA" id="ARBA00023002"/>
    </source>
</evidence>
<name>A0AAP0PV16_9MAGN</name>
<evidence type="ECO:0000256" key="3">
    <source>
        <dbReference type="ARBA" id="ARBA00022617"/>
    </source>
</evidence>
<accession>A0AAP0PV16</accession>